<evidence type="ECO:0000256" key="10">
    <source>
        <dbReference type="SAM" id="Phobius"/>
    </source>
</evidence>
<keyword evidence="6 10" id="KW-0812">Transmembrane</keyword>
<dbReference type="InterPro" id="IPR020846">
    <property type="entry name" value="MFS_dom"/>
</dbReference>
<dbReference type="GO" id="GO:0005886">
    <property type="term" value="C:plasma membrane"/>
    <property type="evidence" value="ECO:0007669"/>
    <property type="project" value="UniProtKB-SubCell"/>
</dbReference>
<dbReference type="PANTHER" id="PTHR48020">
    <property type="entry name" value="PROTON MYO-INOSITOL COTRANSPORTER"/>
    <property type="match status" value="1"/>
</dbReference>
<feature type="transmembrane region" description="Helical" evidence="10">
    <location>
        <begin position="140"/>
        <end position="158"/>
    </location>
</feature>
<dbReference type="Gene3D" id="1.20.1250.20">
    <property type="entry name" value="MFS general substrate transporter like domains"/>
    <property type="match status" value="1"/>
</dbReference>
<dbReference type="EMBL" id="FNHB01000009">
    <property type="protein sequence ID" value="SDM93067.1"/>
    <property type="molecule type" value="Genomic_DNA"/>
</dbReference>
<feature type="transmembrane region" description="Helical" evidence="10">
    <location>
        <begin position="170"/>
        <end position="189"/>
    </location>
</feature>
<feature type="transmembrane region" description="Helical" evidence="10">
    <location>
        <begin position="318"/>
        <end position="339"/>
    </location>
</feature>
<reference evidence="12 13" key="1">
    <citation type="submission" date="2016-10" db="EMBL/GenBank/DDBJ databases">
        <authorList>
            <person name="de Groot N.N."/>
        </authorList>
    </citation>
    <scope>NUCLEOTIDE SEQUENCE [LARGE SCALE GENOMIC DNA]</scope>
    <source>
        <strain evidence="12 13">DSM 1736</strain>
    </source>
</reference>
<evidence type="ECO:0000256" key="2">
    <source>
        <dbReference type="ARBA" id="ARBA00010992"/>
    </source>
</evidence>
<dbReference type="InterPro" id="IPR003663">
    <property type="entry name" value="Sugar/inositol_transpt"/>
</dbReference>
<keyword evidence="3 9" id="KW-0813">Transport</keyword>
<evidence type="ECO:0000313" key="13">
    <source>
        <dbReference type="Proteomes" id="UP000214880"/>
    </source>
</evidence>
<dbReference type="InterPro" id="IPR036259">
    <property type="entry name" value="MFS_trans_sf"/>
</dbReference>
<dbReference type="PRINTS" id="PR00171">
    <property type="entry name" value="SUGRTRNSPORT"/>
</dbReference>
<feature type="transmembrane region" description="Helical" evidence="10">
    <location>
        <begin position="107"/>
        <end position="128"/>
    </location>
</feature>
<evidence type="ECO:0000256" key="7">
    <source>
        <dbReference type="ARBA" id="ARBA00022989"/>
    </source>
</evidence>
<dbReference type="PANTHER" id="PTHR48020:SF12">
    <property type="entry name" value="PROTON MYO-INOSITOL COTRANSPORTER"/>
    <property type="match status" value="1"/>
</dbReference>
<organism evidence="12 13">
    <name type="scientific">Dendrosporobacter quercicolus</name>
    <dbReference type="NCBI Taxonomy" id="146817"/>
    <lineage>
        <taxon>Bacteria</taxon>
        <taxon>Bacillati</taxon>
        <taxon>Bacillota</taxon>
        <taxon>Negativicutes</taxon>
        <taxon>Selenomonadales</taxon>
        <taxon>Sporomusaceae</taxon>
        <taxon>Dendrosporobacter</taxon>
    </lineage>
</organism>
<dbReference type="PROSITE" id="PS00217">
    <property type="entry name" value="SUGAR_TRANSPORT_2"/>
    <property type="match status" value="1"/>
</dbReference>
<keyword evidence="4" id="KW-1003">Cell membrane</keyword>
<dbReference type="OrthoDB" id="9783823at2"/>
<evidence type="ECO:0000256" key="9">
    <source>
        <dbReference type="RuleBase" id="RU003346"/>
    </source>
</evidence>
<dbReference type="RefSeq" id="WP_092074390.1">
    <property type="nucleotide sequence ID" value="NZ_FNHB01000009.1"/>
</dbReference>
<keyword evidence="8 10" id="KW-0472">Membrane</keyword>
<dbReference type="InterPro" id="IPR005829">
    <property type="entry name" value="Sugar_transporter_CS"/>
</dbReference>
<evidence type="ECO:0000256" key="3">
    <source>
        <dbReference type="ARBA" id="ARBA00022448"/>
    </source>
</evidence>
<feature type="domain" description="Major facilitator superfamily (MFS) profile" evidence="11">
    <location>
        <begin position="11"/>
        <end position="436"/>
    </location>
</feature>
<evidence type="ECO:0000256" key="6">
    <source>
        <dbReference type="ARBA" id="ARBA00022692"/>
    </source>
</evidence>
<dbReference type="PROSITE" id="PS50850">
    <property type="entry name" value="MFS"/>
    <property type="match status" value="1"/>
</dbReference>
<dbReference type="PROSITE" id="PS00216">
    <property type="entry name" value="SUGAR_TRANSPORT_1"/>
    <property type="match status" value="2"/>
</dbReference>
<dbReference type="SUPFAM" id="SSF103473">
    <property type="entry name" value="MFS general substrate transporter"/>
    <property type="match status" value="1"/>
</dbReference>
<accession>A0A1G9X8S8</accession>
<gene>
    <name evidence="12" type="ORF">SAMN04488502_10920</name>
</gene>
<feature type="transmembrane region" description="Helical" evidence="10">
    <location>
        <begin position="12"/>
        <end position="36"/>
    </location>
</feature>
<feature type="transmembrane region" description="Helical" evidence="10">
    <location>
        <begin position="286"/>
        <end position="306"/>
    </location>
</feature>
<dbReference type="InterPro" id="IPR050814">
    <property type="entry name" value="Myo-inositol_Transporter"/>
</dbReference>
<proteinExistence type="inferred from homology"/>
<feature type="transmembrane region" description="Helical" evidence="10">
    <location>
        <begin position="407"/>
        <end position="430"/>
    </location>
</feature>
<dbReference type="InterPro" id="IPR005828">
    <property type="entry name" value="MFS_sugar_transport-like"/>
</dbReference>
<evidence type="ECO:0000313" key="12">
    <source>
        <dbReference type="EMBL" id="SDM93067.1"/>
    </source>
</evidence>
<evidence type="ECO:0000256" key="8">
    <source>
        <dbReference type="ARBA" id="ARBA00023136"/>
    </source>
</evidence>
<dbReference type="Proteomes" id="UP000214880">
    <property type="component" value="Unassembled WGS sequence"/>
</dbReference>
<dbReference type="NCBIfam" id="TIGR00879">
    <property type="entry name" value="SP"/>
    <property type="match status" value="1"/>
</dbReference>
<evidence type="ECO:0000256" key="5">
    <source>
        <dbReference type="ARBA" id="ARBA00022597"/>
    </source>
</evidence>
<sequence length="463" mass="50264">MNKRKCKTGLIYFFGALGGLLFGYDTGVIAIALTYIKKDITLSMTQLSSIAEGLIVSGVLWGAIPGAVLTGPLSDRFGRKRVIIALGFLFTVGALGCAWAPTVSILIFSRIILGVAVGGASGLVPVYLSEMAPAGSRGMIGGINTSMNAVGILMAYIFGNICAATADWRMMVGLAVVPAIMLMVGMIFMPESPRWLLQNVSEEASRKVLLLMRNEQEVEAEIAEIKLANEMEKKQSQSIWKMLSEPWVRKLILIGIGLAVGQQVLGAQVLLYYTPTILLGVGFSEQFALLSTLGIGVINLFFTFLGMALIDRWGRKKLLIAGNSLMCVSIALLGSLGLLNISSGPLMLACMCLFMVGFSSTWGMTVWVVLSEIFPLKIRGFGMGICSTCLWVACALVSQFFPILSDIIGYYTIFLIFAGINVVALLYVAFQLPETKGYSLEMIEMNMQARYAKRPKERFFESS</sequence>
<protein>
    <submittedName>
        <fullName evidence="12">MFS transporter, sugar porter (SP) family</fullName>
    </submittedName>
</protein>
<dbReference type="AlphaFoldDB" id="A0A1G9X8S8"/>
<keyword evidence="13" id="KW-1185">Reference proteome</keyword>
<dbReference type="FunFam" id="1.20.1250.20:FF:000218">
    <property type="entry name" value="facilitated trehalose transporter Tret1"/>
    <property type="match status" value="1"/>
</dbReference>
<dbReference type="STRING" id="146817.SAMN04488502_10920"/>
<feature type="transmembrane region" description="Helical" evidence="10">
    <location>
        <begin position="251"/>
        <end position="274"/>
    </location>
</feature>
<comment type="similarity">
    <text evidence="2 9">Belongs to the major facilitator superfamily. Sugar transporter (TC 2.A.1.1) family.</text>
</comment>
<comment type="subcellular location">
    <subcellularLocation>
        <location evidence="1">Cell membrane</location>
        <topology evidence="1">Multi-pass membrane protein</topology>
    </subcellularLocation>
</comment>
<feature type="transmembrane region" description="Helical" evidence="10">
    <location>
        <begin position="345"/>
        <end position="369"/>
    </location>
</feature>
<keyword evidence="5" id="KW-0762">Sugar transport</keyword>
<evidence type="ECO:0000256" key="1">
    <source>
        <dbReference type="ARBA" id="ARBA00004651"/>
    </source>
</evidence>
<evidence type="ECO:0000256" key="4">
    <source>
        <dbReference type="ARBA" id="ARBA00022475"/>
    </source>
</evidence>
<feature type="transmembrane region" description="Helical" evidence="10">
    <location>
        <begin position="82"/>
        <end position="101"/>
    </location>
</feature>
<keyword evidence="7 10" id="KW-1133">Transmembrane helix</keyword>
<name>A0A1G9X8S8_9FIRM</name>
<dbReference type="Pfam" id="PF00083">
    <property type="entry name" value="Sugar_tr"/>
    <property type="match status" value="1"/>
</dbReference>
<evidence type="ECO:0000259" key="11">
    <source>
        <dbReference type="PROSITE" id="PS50850"/>
    </source>
</evidence>
<feature type="transmembrane region" description="Helical" evidence="10">
    <location>
        <begin position="48"/>
        <end position="70"/>
    </location>
</feature>
<dbReference type="GO" id="GO:0022857">
    <property type="term" value="F:transmembrane transporter activity"/>
    <property type="evidence" value="ECO:0007669"/>
    <property type="project" value="InterPro"/>
</dbReference>
<feature type="transmembrane region" description="Helical" evidence="10">
    <location>
        <begin position="381"/>
        <end position="401"/>
    </location>
</feature>